<dbReference type="EMBL" id="CAJNOQ010023574">
    <property type="protein sequence ID" value="CAF1517304.1"/>
    <property type="molecule type" value="Genomic_DNA"/>
</dbReference>
<dbReference type="AlphaFoldDB" id="A0A815UKA2"/>
<dbReference type="Proteomes" id="UP000681722">
    <property type="component" value="Unassembled WGS sequence"/>
</dbReference>
<protein>
    <submittedName>
        <fullName evidence="1">Uncharacterized protein</fullName>
    </submittedName>
</protein>
<accession>A0A815UKA2</accession>
<sequence length="274" mass="32837">IKETIEDLQQIQNEKMLRDLKEKVLISLIKSYPVLDKELKAIKTYINEADSSEGKQIENYQIMLSFLYKERDKKSDYVKEIYKGFYKHCQKHISISNSQKEIHEFNSLIQLMKLITEAHLDSLYLNANNVDNARFQLILLHILFEENNILKNINELFIDFLSWLFQTLPTYGSTEKIEDINIEMKHIERLKKLSLNVKELCTNESNQNIHHYKYLYISISTIYEEMKLIYLQKLIKILSKKYSDAKWLEIIIYFPEYFQTNVDDIFDLIPKEEK</sequence>
<gene>
    <name evidence="1" type="ORF">GPM918_LOCUS37391</name>
    <name evidence="2" type="ORF">SRO942_LOCUS38158</name>
</gene>
<proteinExistence type="predicted"/>
<name>A0A815UKA2_9BILA</name>
<dbReference type="Proteomes" id="UP000663829">
    <property type="component" value="Unassembled WGS sequence"/>
</dbReference>
<dbReference type="OrthoDB" id="10529206at2759"/>
<comment type="caution">
    <text evidence="1">The sequence shown here is derived from an EMBL/GenBank/DDBJ whole genome shotgun (WGS) entry which is preliminary data.</text>
</comment>
<evidence type="ECO:0000313" key="2">
    <source>
        <dbReference type="EMBL" id="CAF4377196.1"/>
    </source>
</evidence>
<feature type="non-terminal residue" evidence="1">
    <location>
        <position position="1"/>
    </location>
</feature>
<evidence type="ECO:0000313" key="1">
    <source>
        <dbReference type="EMBL" id="CAF1517304.1"/>
    </source>
</evidence>
<reference evidence="1" key="1">
    <citation type="submission" date="2021-02" db="EMBL/GenBank/DDBJ databases">
        <authorList>
            <person name="Nowell W R."/>
        </authorList>
    </citation>
    <scope>NUCLEOTIDE SEQUENCE</scope>
</reference>
<dbReference type="EMBL" id="CAJOBC010089124">
    <property type="protein sequence ID" value="CAF4377196.1"/>
    <property type="molecule type" value="Genomic_DNA"/>
</dbReference>
<organism evidence="1 3">
    <name type="scientific">Didymodactylos carnosus</name>
    <dbReference type="NCBI Taxonomy" id="1234261"/>
    <lineage>
        <taxon>Eukaryota</taxon>
        <taxon>Metazoa</taxon>
        <taxon>Spiralia</taxon>
        <taxon>Gnathifera</taxon>
        <taxon>Rotifera</taxon>
        <taxon>Eurotatoria</taxon>
        <taxon>Bdelloidea</taxon>
        <taxon>Philodinida</taxon>
        <taxon>Philodinidae</taxon>
        <taxon>Didymodactylos</taxon>
    </lineage>
</organism>
<keyword evidence="3" id="KW-1185">Reference proteome</keyword>
<evidence type="ECO:0000313" key="3">
    <source>
        <dbReference type="Proteomes" id="UP000663829"/>
    </source>
</evidence>